<dbReference type="AlphaFoldDB" id="A0A2Z6E0R7"/>
<dbReference type="Proteomes" id="UP000262004">
    <property type="component" value="Plasmid pTH1"/>
</dbReference>
<gene>
    <name evidence="4" type="ORF">HPTL_P029</name>
</gene>
<dbReference type="KEGG" id="htl:HPTL_P029"/>
<dbReference type="InterPro" id="IPR040895">
    <property type="entry name" value="Ago_PAZ"/>
</dbReference>
<dbReference type="Gene3D" id="3.30.420.10">
    <property type="entry name" value="Ribonuclease H-like superfamily/Ribonuclease H"/>
    <property type="match status" value="1"/>
</dbReference>
<dbReference type="SMART" id="SM00950">
    <property type="entry name" value="Piwi"/>
    <property type="match status" value="1"/>
</dbReference>
<feature type="domain" description="Piwi" evidence="3">
    <location>
        <begin position="466"/>
        <end position="749"/>
    </location>
</feature>
<dbReference type="SUPFAM" id="SSF53098">
    <property type="entry name" value="Ribonuclease H-like"/>
    <property type="match status" value="1"/>
</dbReference>
<dbReference type="Pfam" id="PF02171">
    <property type="entry name" value="Piwi"/>
    <property type="match status" value="1"/>
</dbReference>
<dbReference type="InterPro" id="IPR003165">
    <property type="entry name" value="Piwi"/>
</dbReference>
<dbReference type="EMBL" id="AP018559">
    <property type="protein sequence ID" value="BBD78374.1"/>
    <property type="molecule type" value="Genomic_DNA"/>
</dbReference>
<comment type="similarity">
    <text evidence="1">Belongs to the argonaute family. Long pAgo subfamily.</text>
</comment>
<dbReference type="GO" id="GO:0003676">
    <property type="term" value="F:nucleic acid binding"/>
    <property type="evidence" value="ECO:0007669"/>
    <property type="project" value="InterPro"/>
</dbReference>
<protein>
    <recommendedName>
        <fullName evidence="2">Protein argonaute</fullName>
    </recommendedName>
</protein>
<dbReference type="Pfam" id="PF18309">
    <property type="entry name" value="PAZ_3"/>
    <property type="match status" value="1"/>
</dbReference>
<sequence>MTEREGSADLGQIGIAALALDRKLDAVKAYAYRVIFDQQPDGPSFANPTEEDPFRRIRRAANQLRYANGRVPITNLDAWNVVSLVPLNVRFSDWKGLKCRVIDERVVVLRSENPCEREAIQRLLNQSLMQGAMALAKSKGNSMEAGYGTDDRVELRELTPSDRVPIRGTYLEAFKTVTLIPELLPDGTALITFNVRHRLIPTPNITMDWVIRRRPQWLEINGIRRVKHRYELPGKGYLTAEWLGVAEGMTPMSTFHTAEGETTYFDYHRKAGNIPKDEEELARKTWVVTVRYDTRTPPRHHLASLLQPIFDFETLQQIDSPLLNQIASRLKWSVHDRLHAATKMARGIEIPHWNAALRTIEDLEKRTRSLKPTVRLKFAQGKCADNEKAVLLLGAYRGMNRKCIVPMTVGAEPAEIASAQRHFRKVKEICDRWSGGTKPAWTESIHFKDAEELEAYLVGESLSDKILLIALGKPADKRRIRDIAFGYGMATQFMRLDHPARTYQDPYYNNLAAGLFSKAGGMICAIDEMPGDTELFIGLDLGGTGQRLPGIAFLFTREGAQLGWQLAEAQRGERVSDEVLKELLERSLQSFKKAHQGRTPKRIALHRDGRFFESLSVIKEFEKTHDVGIDVLEVVKSGAPPLYRRTIGPNKEKNFRNPEVGDAFVLTGLDELIVSTYSGDELGSKWGQSVTVHPLRLRKRYGETDLETLAQQVILLSRIHGASLYRHPRLPVTIHHADRFATLRQECNLDDLSKMDRLCPVYL</sequence>
<evidence type="ECO:0000313" key="5">
    <source>
        <dbReference type="Proteomes" id="UP000262004"/>
    </source>
</evidence>
<dbReference type="OrthoDB" id="6297894at2"/>
<dbReference type="InterPro" id="IPR036397">
    <property type="entry name" value="RNaseH_sf"/>
</dbReference>
<organism evidence="4 5">
    <name type="scientific">Hydrogenophilus thermoluteolus</name>
    <name type="common">Pseudomonas hydrogenothermophila</name>
    <dbReference type="NCBI Taxonomy" id="297"/>
    <lineage>
        <taxon>Bacteria</taxon>
        <taxon>Pseudomonadati</taxon>
        <taxon>Pseudomonadota</taxon>
        <taxon>Hydrogenophilia</taxon>
        <taxon>Hydrogenophilales</taxon>
        <taxon>Hydrogenophilaceae</taxon>
        <taxon>Hydrogenophilus</taxon>
    </lineage>
</organism>
<proteinExistence type="inferred from homology"/>
<reference evidence="4 5" key="1">
    <citation type="submission" date="2018-04" db="EMBL/GenBank/DDBJ databases">
        <title>Complete genome sequence of Hydrogenophilus thermoluteolus TH-1.</title>
        <authorList>
            <person name="Arai H."/>
        </authorList>
    </citation>
    <scope>NUCLEOTIDE SEQUENCE [LARGE SCALE GENOMIC DNA]</scope>
    <source>
        <strain evidence="4 5">TH-1</strain>
        <plasmid evidence="5">pth1 dna</plasmid>
    </source>
</reference>
<evidence type="ECO:0000256" key="1">
    <source>
        <dbReference type="ARBA" id="ARBA00035012"/>
    </source>
</evidence>
<keyword evidence="4" id="KW-0614">Plasmid</keyword>
<keyword evidence="5" id="KW-1185">Reference proteome</keyword>
<accession>A0A2Z6E0R7</accession>
<evidence type="ECO:0000256" key="2">
    <source>
        <dbReference type="ARBA" id="ARBA00035032"/>
    </source>
</evidence>
<name>A0A2Z6E0R7_HYDTE</name>
<evidence type="ECO:0000313" key="4">
    <source>
        <dbReference type="EMBL" id="BBD78374.1"/>
    </source>
</evidence>
<evidence type="ECO:0000259" key="3">
    <source>
        <dbReference type="SMART" id="SM00950"/>
    </source>
</evidence>
<dbReference type="InterPro" id="IPR012337">
    <property type="entry name" value="RNaseH-like_sf"/>
</dbReference>
<geneLocation type="plasmid" evidence="5">
    <name>pth1 dna</name>
</geneLocation>
<dbReference type="RefSeq" id="WP_119336213.1">
    <property type="nucleotide sequence ID" value="NZ_AP018559.1"/>
</dbReference>